<comment type="caution">
    <text evidence="1">The sequence shown here is derived from an EMBL/GenBank/DDBJ whole genome shotgun (WGS) entry which is preliminary data.</text>
</comment>
<evidence type="ECO:0000313" key="2">
    <source>
        <dbReference type="Proteomes" id="UP000293268"/>
    </source>
</evidence>
<protein>
    <submittedName>
        <fullName evidence="1">Uncharacterized protein</fullName>
    </submittedName>
</protein>
<organism evidence="1 2">
    <name type="scientific">Bifidobacterium pseudolongum subsp. globosum</name>
    <dbReference type="NCBI Taxonomy" id="1690"/>
    <lineage>
        <taxon>Bacteria</taxon>
        <taxon>Bacillati</taxon>
        <taxon>Actinomycetota</taxon>
        <taxon>Actinomycetes</taxon>
        <taxon>Bifidobacteriales</taxon>
        <taxon>Bifidobacteriaceae</taxon>
        <taxon>Bifidobacterium</taxon>
    </lineage>
</organism>
<dbReference type="Proteomes" id="UP000293268">
    <property type="component" value="Unassembled WGS sequence"/>
</dbReference>
<evidence type="ECO:0000313" key="1">
    <source>
        <dbReference type="EMBL" id="RYQ68420.1"/>
    </source>
</evidence>
<dbReference type="EMBL" id="SBKU01000007">
    <property type="protein sequence ID" value="RYQ68420.1"/>
    <property type="molecule type" value="Genomic_DNA"/>
</dbReference>
<gene>
    <name evidence="1" type="ORF">PG2072B_1023</name>
</gene>
<proteinExistence type="predicted"/>
<name>A0A4Q5BAH4_9BIFI</name>
<reference evidence="1 2" key="1">
    <citation type="submission" date="2019-01" db="EMBL/GenBank/DDBJ databases">
        <title>Unveiling genomic diversity among members of the Bifidobacterium pseudolongum species, a widely distributed gut commensal of the animal kingdom.</title>
        <authorList>
            <person name="Lugli G.A."/>
            <person name="Duranti S."/>
            <person name="Albert K."/>
            <person name="Mancabelli L."/>
            <person name="Napoli S."/>
            <person name="Viappiani A."/>
            <person name="Anzalone R."/>
            <person name="Longhi G."/>
            <person name="Milani C."/>
            <person name="Turroni F."/>
            <person name="Alessandri G."/>
            <person name="Sela D.A."/>
            <person name="Van Sinderen D."/>
            <person name="Ventura M."/>
        </authorList>
    </citation>
    <scope>NUCLEOTIDE SEQUENCE [LARGE SCALE GENOMIC DNA]</scope>
    <source>
        <strain evidence="1 2">2072B</strain>
    </source>
</reference>
<dbReference type="AlphaFoldDB" id="A0A4Q5BAH4"/>
<dbReference type="RefSeq" id="WP_129913187.1">
    <property type="nucleotide sequence ID" value="NZ_SBKU01000007.1"/>
</dbReference>
<accession>A0A4Q5BAH4</accession>
<sequence>MTYGSYGSYTPGHERIDMWEPDDYCTQCGCGLSAIDIANQWHICQWCARENTNNERAEYAHDDTGKEETPDD</sequence>